<dbReference type="RefSeq" id="WP_073077511.1">
    <property type="nucleotide sequence ID" value="NZ_FQXV01000004.1"/>
</dbReference>
<dbReference type="SUPFAM" id="SSF51182">
    <property type="entry name" value="RmlC-like cupins"/>
    <property type="match status" value="1"/>
</dbReference>
<dbReference type="Proteomes" id="UP000183995">
    <property type="component" value="Unassembled WGS sequence"/>
</dbReference>
<accession>A0A1M5X4I6</accession>
<dbReference type="OrthoDB" id="2080697at2"/>
<gene>
    <name evidence="1" type="ORF">SAMN02745823_01601</name>
</gene>
<name>A0A1M5X4I6_9FIRM</name>
<evidence type="ECO:0000313" key="2">
    <source>
        <dbReference type="Proteomes" id="UP000183995"/>
    </source>
</evidence>
<dbReference type="STRING" id="1123282.SAMN02745823_01601"/>
<reference evidence="1 2" key="1">
    <citation type="submission" date="2016-11" db="EMBL/GenBank/DDBJ databases">
        <authorList>
            <person name="Jaros S."/>
            <person name="Januszkiewicz K."/>
            <person name="Wedrychowicz H."/>
        </authorList>
    </citation>
    <scope>NUCLEOTIDE SEQUENCE [LARGE SCALE GENOMIC DNA]</scope>
    <source>
        <strain evidence="1 2">DSM 10068</strain>
    </source>
</reference>
<keyword evidence="2" id="KW-1185">Reference proteome</keyword>
<sequence>MKMSKKYEKLVFGFPAEYNQLVAMGDDPGFILSPQAYFRGASQIPGSKYNVGFQIFVKPFFIDRIPHRHSVDEYLVFMGGTFPNLFDFDAEIEFTIGKIGTDAEVFHITQPTVIRIPAGVYHCPLNFKRVDKPIFFQAGLMQDMFSSTYDTEDGGQKELWYNGPLPCKLNPEKKCDSCRSCIERDWK</sequence>
<dbReference type="InterPro" id="IPR011051">
    <property type="entry name" value="RmlC_Cupin_sf"/>
</dbReference>
<evidence type="ECO:0000313" key="1">
    <source>
        <dbReference type="EMBL" id="SHH94770.1"/>
    </source>
</evidence>
<organism evidence="1 2">
    <name type="scientific">Sporobacter termitidis DSM 10068</name>
    <dbReference type="NCBI Taxonomy" id="1123282"/>
    <lineage>
        <taxon>Bacteria</taxon>
        <taxon>Bacillati</taxon>
        <taxon>Bacillota</taxon>
        <taxon>Clostridia</taxon>
        <taxon>Eubacteriales</taxon>
        <taxon>Oscillospiraceae</taxon>
        <taxon>Sporobacter</taxon>
    </lineage>
</organism>
<dbReference type="EMBL" id="FQXV01000004">
    <property type="protein sequence ID" value="SHH94770.1"/>
    <property type="molecule type" value="Genomic_DNA"/>
</dbReference>
<proteinExistence type="predicted"/>
<dbReference type="AlphaFoldDB" id="A0A1M5X4I6"/>
<protein>
    <submittedName>
        <fullName evidence="1">Uncharacterized protein</fullName>
    </submittedName>
</protein>